<sequence>MEENLISMDDGGGVGDLDVNMVTDVILTIETSWRDKLFGGGFVFDNTKSEDFTFSEGDILKSTVNGMSVIDFSERIQNILVKDKETTIENLISIDDGGGGRDPNVNRVIDVILVIETSWNDKLFGGRFVRFVGFDIMKSEDFTFSEGDILKSTINGMPVIDFSEQIQKILVKDMENTVVVKLLGHDIGYTMLYNFLTSYRIVMEFDSVLCVCEIGYLKYRIVTELQGVENWLTDVKEMIKEAQVVENKVSKRSYLCRLAMDGPSVGLPLPTSELVGEEAVRNEMWACLMQEECIVVKEYLATEGDKLRRVAILSEMLKKAGKHVLTLDDVWDKVSVENWPTMLLLYF</sequence>
<name>A0A7J9FRN5_9ROSI</name>
<evidence type="ECO:0000313" key="2">
    <source>
        <dbReference type="Proteomes" id="UP000593568"/>
    </source>
</evidence>
<dbReference type="EMBL" id="JABEZW010226809">
    <property type="protein sequence ID" value="MBA0787943.1"/>
    <property type="molecule type" value="Genomic_DNA"/>
</dbReference>
<dbReference type="AlphaFoldDB" id="A0A7J9FRN5"/>
<proteinExistence type="predicted"/>
<accession>A0A7J9FRN5</accession>
<organism evidence="1 2">
    <name type="scientific">Gossypium trilobum</name>
    <dbReference type="NCBI Taxonomy" id="34281"/>
    <lineage>
        <taxon>Eukaryota</taxon>
        <taxon>Viridiplantae</taxon>
        <taxon>Streptophyta</taxon>
        <taxon>Embryophyta</taxon>
        <taxon>Tracheophyta</taxon>
        <taxon>Spermatophyta</taxon>
        <taxon>Magnoliopsida</taxon>
        <taxon>eudicotyledons</taxon>
        <taxon>Gunneridae</taxon>
        <taxon>Pentapetalae</taxon>
        <taxon>rosids</taxon>
        <taxon>malvids</taxon>
        <taxon>Malvales</taxon>
        <taxon>Malvaceae</taxon>
        <taxon>Malvoideae</taxon>
        <taxon>Gossypium</taxon>
    </lineage>
</organism>
<comment type="caution">
    <text evidence="1">The sequence shown here is derived from an EMBL/GenBank/DDBJ whole genome shotgun (WGS) entry which is preliminary data.</text>
</comment>
<evidence type="ECO:0000313" key="1">
    <source>
        <dbReference type="EMBL" id="MBA0787943.1"/>
    </source>
</evidence>
<keyword evidence="2" id="KW-1185">Reference proteome</keyword>
<gene>
    <name evidence="1" type="ORF">Gotri_025151</name>
</gene>
<dbReference type="Proteomes" id="UP000593568">
    <property type="component" value="Unassembled WGS sequence"/>
</dbReference>
<protein>
    <submittedName>
        <fullName evidence="1">Uncharacterized protein</fullName>
    </submittedName>
</protein>
<reference evidence="1 2" key="1">
    <citation type="journal article" date="2019" name="Genome Biol. Evol.">
        <title>Insights into the evolution of the New World diploid cottons (Gossypium, subgenus Houzingenia) based on genome sequencing.</title>
        <authorList>
            <person name="Grover C.E."/>
            <person name="Arick M.A. 2nd"/>
            <person name="Thrash A."/>
            <person name="Conover J.L."/>
            <person name="Sanders W.S."/>
            <person name="Peterson D.G."/>
            <person name="Frelichowski J.E."/>
            <person name="Scheffler J.A."/>
            <person name="Scheffler B.E."/>
            <person name="Wendel J.F."/>
        </authorList>
    </citation>
    <scope>NUCLEOTIDE SEQUENCE [LARGE SCALE GENOMIC DNA]</scope>
    <source>
        <strain evidence="1">8</strain>
        <tissue evidence="1">Leaf</tissue>
    </source>
</reference>